<gene>
    <name evidence="3" type="ORF">GNLVRS02_ARAD1C40942g</name>
</gene>
<reference evidence="3" key="2">
    <citation type="submission" date="2014-06" db="EMBL/GenBank/DDBJ databases">
        <title>The complete genome of Blastobotrys (Arxula) adeninivorans LS3 - a yeast of biotechnological interest.</title>
        <authorList>
            <person name="Kunze G."/>
            <person name="Gaillardin C."/>
            <person name="Czernicka M."/>
            <person name="Durrens P."/>
            <person name="Martin T."/>
            <person name="Boer E."/>
            <person name="Gabaldon T."/>
            <person name="Cruz J."/>
            <person name="Talla E."/>
            <person name="Marck C."/>
            <person name="Goffeau A."/>
            <person name="Barbe V."/>
            <person name="Baret P."/>
            <person name="Baronian K."/>
            <person name="Beier S."/>
            <person name="Bleykasten C."/>
            <person name="Bode R."/>
            <person name="Casaregola S."/>
            <person name="Despons L."/>
            <person name="Fairhead C."/>
            <person name="Giersberg M."/>
            <person name="Gierski P."/>
            <person name="Hahnel U."/>
            <person name="Hartmann A."/>
            <person name="Jankowska D."/>
            <person name="Jubin C."/>
            <person name="Jung P."/>
            <person name="Lafontaine I."/>
            <person name="Leh-Louis V."/>
            <person name="Lemaire M."/>
            <person name="Marcet-Houben M."/>
            <person name="Mascher M."/>
            <person name="Morel G."/>
            <person name="Richard G.-F."/>
            <person name="Riechen J."/>
            <person name="Sacerdot C."/>
            <person name="Sarkar A."/>
            <person name="Savel G."/>
            <person name="Schacherer J."/>
            <person name="Sherman D."/>
            <person name="Straub M.-L."/>
            <person name="Stein N."/>
            <person name="Thierry A."/>
            <person name="Trautwein-Schult A."/>
            <person name="Westhof E."/>
            <person name="Worch S."/>
            <person name="Dujon B."/>
            <person name="Souciet J.-L."/>
            <person name="Wincker P."/>
            <person name="Scholz U."/>
            <person name="Neuveglise N."/>
        </authorList>
    </citation>
    <scope>NUCLEOTIDE SEQUENCE</scope>
    <source>
        <strain evidence="3">LS3</strain>
    </source>
</reference>
<name>A0A060T438_BLAAD</name>
<evidence type="ECO:0000313" key="3">
    <source>
        <dbReference type="EMBL" id="CDP35678.1"/>
    </source>
</evidence>
<feature type="signal peptide" evidence="2">
    <location>
        <begin position="1"/>
        <end position="19"/>
    </location>
</feature>
<dbReference type="EMBL" id="HG937693">
    <property type="protein sequence ID" value="CDP35678.1"/>
    <property type="molecule type" value="Genomic_DNA"/>
</dbReference>
<protein>
    <submittedName>
        <fullName evidence="3">ARAD1C40942p</fullName>
    </submittedName>
</protein>
<keyword evidence="1" id="KW-0812">Transmembrane</keyword>
<accession>A0A060T438</accession>
<evidence type="ECO:0000256" key="1">
    <source>
        <dbReference type="SAM" id="Phobius"/>
    </source>
</evidence>
<feature type="chain" id="PRO_5001593032" evidence="2">
    <location>
        <begin position="20"/>
        <end position="294"/>
    </location>
</feature>
<reference evidence="3" key="1">
    <citation type="submission" date="2014-02" db="EMBL/GenBank/DDBJ databases">
        <authorList>
            <person name="Genoscope - CEA"/>
        </authorList>
    </citation>
    <scope>NUCLEOTIDE SEQUENCE</scope>
    <source>
        <strain evidence="3">LS3</strain>
    </source>
</reference>
<sequence>MKGVSAVATVLLFVGSSLGAPIQKSQGIIDVNVLPRVVDGMESVIVTMFRQQNVYSQHNRKVSQATSGVSFKYELPDDIESDVLLHEEPSIHMNSYATIIPQETEGYFSHDESIANDDDDEQHREPLLWDGSEDFEPNAFIRVITETTNKDDRKVIVYEQPDDTAEPIVVAQVIIPPKHVTAAMMAGAADSPVRLTRPKSEMTIKDIILHYYRGTSRCYGPLQEKVEYLRAAFVGFVSPIALLGIVLVGIVCAVFACCDLWSKKTQTLSQEVEYANASQEKQALMERDRAMQAV</sequence>
<dbReference type="AlphaFoldDB" id="A0A060T438"/>
<proteinExistence type="predicted"/>
<keyword evidence="1" id="KW-1133">Transmembrane helix</keyword>
<keyword evidence="2" id="KW-0732">Signal</keyword>
<evidence type="ECO:0000256" key="2">
    <source>
        <dbReference type="SAM" id="SignalP"/>
    </source>
</evidence>
<keyword evidence="1" id="KW-0472">Membrane</keyword>
<organism evidence="3">
    <name type="scientific">Blastobotrys adeninivorans</name>
    <name type="common">Yeast</name>
    <name type="synonym">Arxula adeninivorans</name>
    <dbReference type="NCBI Taxonomy" id="409370"/>
    <lineage>
        <taxon>Eukaryota</taxon>
        <taxon>Fungi</taxon>
        <taxon>Dikarya</taxon>
        <taxon>Ascomycota</taxon>
        <taxon>Saccharomycotina</taxon>
        <taxon>Dipodascomycetes</taxon>
        <taxon>Dipodascales</taxon>
        <taxon>Trichomonascaceae</taxon>
        <taxon>Blastobotrys</taxon>
    </lineage>
</organism>
<feature type="transmembrane region" description="Helical" evidence="1">
    <location>
        <begin position="231"/>
        <end position="258"/>
    </location>
</feature>